<evidence type="ECO:0000313" key="6">
    <source>
        <dbReference type="EMBL" id="MUH37540.1"/>
    </source>
</evidence>
<keyword evidence="4" id="KW-0788">Thiol protease</keyword>
<dbReference type="InterPro" id="IPR038765">
    <property type="entry name" value="Papain-like_cys_pep_sf"/>
</dbReference>
<evidence type="ECO:0000256" key="1">
    <source>
        <dbReference type="ARBA" id="ARBA00007074"/>
    </source>
</evidence>
<evidence type="ECO:0000259" key="5">
    <source>
        <dbReference type="PROSITE" id="PS51935"/>
    </source>
</evidence>
<evidence type="ECO:0000313" key="7">
    <source>
        <dbReference type="Proteomes" id="UP000540519"/>
    </source>
</evidence>
<proteinExistence type="inferred from homology"/>
<dbReference type="Pfam" id="PF18348">
    <property type="entry name" value="SH3_16"/>
    <property type="match status" value="1"/>
</dbReference>
<dbReference type="Gene3D" id="3.90.1720.10">
    <property type="entry name" value="endopeptidase domain like (from Nostoc punctiforme)"/>
    <property type="match status" value="1"/>
</dbReference>
<comment type="similarity">
    <text evidence="1">Belongs to the peptidase C40 family.</text>
</comment>
<dbReference type="Pfam" id="PF00877">
    <property type="entry name" value="NLPC_P60"/>
    <property type="match status" value="1"/>
</dbReference>
<dbReference type="PROSITE" id="PS51935">
    <property type="entry name" value="NLPC_P60"/>
    <property type="match status" value="1"/>
</dbReference>
<gene>
    <name evidence="6" type="ORF">D9O36_16945</name>
</gene>
<name>A0A7X2ZW71_9FLAO</name>
<evidence type="ECO:0000256" key="3">
    <source>
        <dbReference type="ARBA" id="ARBA00022801"/>
    </source>
</evidence>
<dbReference type="PANTHER" id="PTHR47053">
    <property type="entry name" value="MUREIN DD-ENDOPEPTIDASE MEPH-RELATED"/>
    <property type="match status" value="1"/>
</dbReference>
<dbReference type="Proteomes" id="UP000540519">
    <property type="component" value="Unassembled WGS sequence"/>
</dbReference>
<dbReference type="InterPro" id="IPR041382">
    <property type="entry name" value="SH3_16"/>
</dbReference>
<organism evidence="6 7">
    <name type="scientific">Zobellia amurskyensis</name>
    <dbReference type="NCBI Taxonomy" id="248905"/>
    <lineage>
        <taxon>Bacteria</taxon>
        <taxon>Pseudomonadati</taxon>
        <taxon>Bacteroidota</taxon>
        <taxon>Flavobacteriia</taxon>
        <taxon>Flavobacteriales</taxon>
        <taxon>Flavobacteriaceae</taxon>
        <taxon>Zobellia</taxon>
    </lineage>
</organism>
<protein>
    <submittedName>
        <fullName evidence="6">Hydrolase Nlp/P60</fullName>
    </submittedName>
</protein>
<dbReference type="InterPro" id="IPR000064">
    <property type="entry name" value="NLP_P60_dom"/>
</dbReference>
<feature type="domain" description="NlpC/P60" evidence="5">
    <location>
        <begin position="122"/>
        <end position="246"/>
    </location>
</feature>
<dbReference type="GO" id="GO:0006508">
    <property type="term" value="P:proteolysis"/>
    <property type="evidence" value="ECO:0007669"/>
    <property type="project" value="UniProtKB-KW"/>
</dbReference>
<dbReference type="OrthoDB" id="9813368at2"/>
<keyword evidence="2" id="KW-0645">Protease</keyword>
<dbReference type="AlphaFoldDB" id="A0A7X2ZW71"/>
<keyword evidence="7" id="KW-1185">Reference proteome</keyword>
<accession>A0A7X2ZW71</accession>
<dbReference type="EMBL" id="RCNR01000043">
    <property type="protein sequence ID" value="MUH37540.1"/>
    <property type="molecule type" value="Genomic_DNA"/>
</dbReference>
<dbReference type="Gene3D" id="2.30.30.40">
    <property type="entry name" value="SH3 Domains"/>
    <property type="match status" value="1"/>
</dbReference>
<dbReference type="InterPro" id="IPR051202">
    <property type="entry name" value="Peptidase_C40"/>
</dbReference>
<comment type="caution">
    <text evidence="6">The sequence shown here is derived from an EMBL/GenBank/DDBJ whole genome shotgun (WGS) entry which is preliminary data.</text>
</comment>
<evidence type="ECO:0000256" key="2">
    <source>
        <dbReference type="ARBA" id="ARBA00022670"/>
    </source>
</evidence>
<keyword evidence="3 6" id="KW-0378">Hydrolase</keyword>
<dbReference type="SUPFAM" id="SSF54001">
    <property type="entry name" value="Cysteine proteinases"/>
    <property type="match status" value="1"/>
</dbReference>
<reference evidence="6 7" key="1">
    <citation type="journal article" date="2019" name="Mar. Drugs">
        <title>Comparative Genomics and CAZyme Genome Repertoires of Marine Zobellia amurskyensis KMM 3526(T) and Zobellia laminariae KMM 3676(T).</title>
        <authorList>
            <person name="Chernysheva N."/>
            <person name="Bystritskaya E."/>
            <person name="Stenkova A."/>
            <person name="Golovkin I."/>
            <person name="Nedashkovskaya O."/>
            <person name="Isaeva M."/>
        </authorList>
    </citation>
    <scope>NUCLEOTIDE SEQUENCE [LARGE SCALE GENOMIC DNA]</scope>
    <source>
        <strain evidence="6 7">KMM 3526</strain>
    </source>
</reference>
<dbReference type="GO" id="GO:0008234">
    <property type="term" value="F:cysteine-type peptidase activity"/>
    <property type="evidence" value="ECO:0007669"/>
    <property type="project" value="UniProtKB-KW"/>
</dbReference>
<dbReference type="PANTHER" id="PTHR47053:SF1">
    <property type="entry name" value="MUREIN DD-ENDOPEPTIDASE MEPH-RELATED"/>
    <property type="match status" value="1"/>
</dbReference>
<evidence type="ECO:0000256" key="4">
    <source>
        <dbReference type="ARBA" id="ARBA00022807"/>
    </source>
</evidence>
<dbReference type="RefSeq" id="WP_038234523.1">
    <property type="nucleotide sequence ID" value="NZ_RCNR01000043.1"/>
</dbReference>
<sequence length="250" mass="28251">MQYGICPLSIVSVRVNADETSEMVSQLVYGEHFKVLERRKAWSRIRVAFDKFEGWVNNHQMTLIPEEVYNSIESSKNRGYSSDLISFVETENSVLLPVILGSSTCNCSVLSHKFDGKCNGHKKDKKQLIQTALLYLNAPYLWGGKTPFGIDAAGFTQMVYKINGYRLLRKAAEQSSQGSALSFIEETEAGDLAFFDNNDGEIYHVGIIMENNYIIHVDGKVRIDRIDHTGIFNTEIGNYTHKLRVIKKIA</sequence>